<organism evidence="11 12">
    <name type="scientific">Syncephalis pseudoplumigaleata</name>
    <dbReference type="NCBI Taxonomy" id="1712513"/>
    <lineage>
        <taxon>Eukaryota</taxon>
        <taxon>Fungi</taxon>
        <taxon>Fungi incertae sedis</taxon>
        <taxon>Zoopagomycota</taxon>
        <taxon>Zoopagomycotina</taxon>
        <taxon>Zoopagomycetes</taxon>
        <taxon>Zoopagales</taxon>
        <taxon>Piptocephalidaceae</taxon>
        <taxon>Syncephalis</taxon>
    </lineage>
</organism>
<dbReference type="Gene3D" id="3.20.20.70">
    <property type="entry name" value="Aldolase class I"/>
    <property type="match status" value="1"/>
</dbReference>
<dbReference type="InterPro" id="IPR037396">
    <property type="entry name" value="FMN_HAD"/>
</dbReference>
<dbReference type="InterPro" id="IPR000262">
    <property type="entry name" value="FMN-dep_DH"/>
</dbReference>
<dbReference type="InterPro" id="IPR013785">
    <property type="entry name" value="Aldolase_TIM"/>
</dbReference>
<evidence type="ECO:0000256" key="7">
    <source>
        <dbReference type="ARBA" id="ARBA00083297"/>
    </source>
</evidence>
<feature type="binding site" evidence="9">
    <location>
        <position position="263"/>
    </location>
    <ligand>
        <name>glyoxylate</name>
        <dbReference type="ChEBI" id="CHEBI:36655"/>
    </ligand>
</feature>
<dbReference type="PANTHER" id="PTHR10578:SF107">
    <property type="entry name" value="2-HYDROXYACID OXIDASE 1"/>
    <property type="match status" value="1"/>
</dbReference>
<dbReference type="EMBL" id="KZ989649">
    <property type="protein sequence ID" value="RKP25705.1"/>
    <property type="molecule type" value="Genomic_DNA"/>
</dbReference>
<name>A0A4P9Z0D1_9FUNG</name>
<gene>
    <name evidence="11" type="ORF">SYNPS1DRAFT_15271</name>
</gene>
<feature type="binding site" evidence="9">
    <location>
        <position position="159"/>
    </location>
    <ligand>
        <name>FMN</name>
        <dbReference type="ChEBI" id="CHEBI:58210"/>
    </ligand>
</feature>
<dbReference type="InterPro" id="IPR012133">
    <property type="entry name" value="Alpha-hydoxy_acid_DH_FMN"/>
</dbReference>
<evidence type="ECO:0000256" key="9">
    <source>
        <dbReference type="PIRSR" id="PIRSR000138-2"/>
    </source>
</evidence>
<feature type="binding site" evidence="9">
    <location>
        <position position="261"/>
    </location>
    <ligand>
        <name>FMN</name>
        <dbReference type="ChEBI" id="CHEBI:58210"/>
    </ligand>
</feature>
<feature type="binding site" evidence="9">
    <location>
        <position position="266"/>
    </location>
    <ligand>
        <name>glyoxylate</name>
        <dbReference type="ChEBI" id="CHEBI:36655"/>
    </ligand>
</feature>
<dbReference type="GO" id="GO:0010181">
    <property type="term" value="F:FMN binding"/>
    <property type="evidence" value="ECO:0007669"/>
    <property type="project" value="InterPro"/>
</dbReference>
<dbReference type="AlphaFoldDB" id="A0A4P9Z0D1"/>
<feature type="binding site" evidence="9">
    <location>
        <position position="109"/>
    </location>
    <ligand>
        <name>FMN</name>
        <dbReference type="ChEBI" id="CHEBI:58210"/>
    </ligand>
</feature>
<feature type="binding site" evidence="9">
    <location>
        <begin position="317"/>
        <end position="318"/>
    </location>
    <ligand>
        <name>FMN</name>
        <dbReference type="ChEBI" id="CHEBI:58210"/>
    </ligand>
</feature>
<dbReference type="PIRSF" id="PIRSF000138">
    <property type="entry name" value="Al-hdrx_acd_dh"/>
    <property type="match status" value="1"/>
</dbReference>
<evidence type="ECO:0000259" key="10">
    <source>
        <dbReference type="PROSITE" id="PS51349"/>
    </source>
</evidence>
<dbReference type="GO" id="GO:0016491">
    <property type="term" value="F:oxidoreductase activity"/>
    <property type="evidence" value="ECO:0007669"/>
    <property type="project" value="UniProtKB-KW"/>
</dbReference>
<reference evidence="12" key="1">
    <citation type="journal article" date="2018" name="Nat. Microbiol.">
        <title>Leveraging single-cell genomics to expand the fungal tree of life.</title>
        <authorList>
            <person name="Ahrendt S.R."/>
            <person name="Quandt C.A."/>
            <person name="Ciobanu D."/>
            <person name="Clum A."/>
            <person name="Salamov A."/>
            <person name="Andreopoulos B."/>
            <person name="Cheng J.F."/>
            <person name="Woyke T."/>
            <person name="Pelin A."/>
            <person name="Henrissat B."/>
            <person name="Reynolds N.K."/>
            <person name="Benny G.L."/>
            <person name="Smith M.E."/>
            <person name="James T.Y."/>
            <person name="Grigoriev I.V."/>
        </authorList>
    </citation>
    <scope>NUCLEOTIDE SEQUENCE [LARGE SCALE GENOMIC DNA]</scope>
    <source>
        <strain evidence="12">Benny S71-1</strain>
    </source>
</reference>
<feature type="binding site" evidence="9">
    <location>
        <begin position="294"/>
        <end position="298"/>
    </location>
    <ligand>
        <name>FMN</name>
        <dbReference type="ChEBI" id="CHEBI:58210"/>
    </ligand>
</feature>
<evidence type="ECO:0000256" key="5">
    <source>
        <dbReference type="ARBA" id="ARBA00024042"/>
    </source>
</evidence>
<dbReference type="PANTHER" id="PTHR10578">
    <property type="entry name" value="S -2-HYDROXY-ACID OXIDASE-RELATED"/>
    <property type="match status" value="1"/>
</dbReference>
<keyword evidence="12" id="KW-1185">Reference proteome</keyword>
<evidence type="ECO:0000256" key="3">
    <source>
        <dbReference type="ARBA" id="ARBA00022643"/>
    </source>
</evidence>
<dbReference type="PROSITE" id="PS51349">
    <property type="entry name" value="FMN_HYDROXY_ACID_DH_2"/>
    <property type="match status" value="1"/>
</dbReference>
<feature type="binding site" evidence="9">
    <location>
        <begin position="80"/>
        <end position="82"/>
    </location>
    <ligand>
        <name>FMN</name>
        <dbReference type="ChEBI" id="CHEBI:58210"/>
    </ligand>
</feature>
<proteinExistence type="inferred from homology"/>
<evidence type="ECO:0000256" key="2">
    <source>
        <dbReference type="ARBA" id="ARBA00022630"/>
    </source>
</evidence>
<dbReference type="InterPro" id="IPR008259">
    <property type="entry name" value="FMN_hydac_DH_AS"/>
</dbReference>
<sequence>MTITVPVCIGDLEPIARDILSRNAWDYYASGADDMLTLRENERAFSRIRIRPQVLRDVSAIDIRTSILGSRVASPFGVAPTAMQRMANVDGEEATARACASLRVPMILSSWATTSLEDMYQGIGESVRWFQLYVYKDRRVARRLVERAAAAGYKALAVTVDTPYLGRRRADIRNKFKLPSHLRLANFSDESKQHVGAGPNETQQDSGLATYVAEQVDPSLSWKDIAWLKTVSPLPVVVKGVLTAEDARLAVEAGVSGIVVSNHGGRQLDGVSATVEALSEVIAAVDGQVEVFLDGGIRRGSDIFKAIALGAKAVFVGRPILWGLAYKGEEGVKWVLRTLEDELKLCMTLAGRCGDGERRMYLSR</sequence>
<feature type="binding site" evidence="9">
    <location>
        <position position="133"/>
    </location>
    <ligand>
        <name>glyoxylate</name>
        <dbReference type="ChEBI" id="CHEBI:36655"/>
    </ligand>
</feature>
<evidence type="ECO:0000256" key="1">
    <source>
        <dbReference type="ARBA" id="ARBA00001917"/>
    </source>
</evidence>
<protein>
    <recommendedName>
        <fullName evidence="6">Oxidase FUB9</fullName>
    </recommendedName>
    <alternativeName>
        <fullName evidence="7">Fusaric acid biosynthesis protein 9</fullName>
    </alternativeName>
</protein>
<comment type="cofactor">
    <cofactor evidence="1">
        <name>FMN</name>
        <dbReference type="ChEBI" id="CHEBI:58210"/>
    </cofactor>
</comment>
<feature type="domain" description="FMN hydroxy acid dehydrogenase" evidence="10">
    <location>
        <begin position="1"/>
        <end position="364"/>
    </location>
</feature>
<dbReference type="Pfam" id="PF01070">
    <property type="entry name" value="FMN_dh"/>
    <property type="match status" value="1"/>
</dbReference>
<evidence type="ECO:0000313" key="11">
    <source>
        <dbReference type="EMBL" id="RKP25705.1"/>
    </source>
</evidence>
<feature type="binding site" evidence="9">
    <location>
        <position position="168"/>
    </location>
    <ligand>
        <name>glyoxylate</name>
        <dbReference type="ChEBI" id="CHEBI:36655"/>
    </ligand>
</feature>
<keyword evidence="4" id="KW-0560">Oxidoreductase</keyword>
<dbReference type="SUPFAM" id="SSF51395">
    <property type="entry name" value="FMN-linked oxidoreductases"/>
    <property type="match status" value="1"/>
</dbReference>
<evidence type="ECO:0000256" key="8">
    <source>
        <dbReference type="PIRSR" id="PIRSR000138-1"/>
    </source>
</evidence>
<dbReference type="OrthoDB" id="1925334at2759"/>
<feature type="binding site" evidence="9">
    <location>
        <position position="131"/>
    </location>
    <ligand>
        <name>FMN</name>
        <dbReference type="ChEBI" id="CHEBI:58210"/>
    </ligand>
</feature>
<evidence type="ECO:0000256" key="4">
    <source>
        <dbReference type="ARBA" id="ARBA00023002"/>
    </source>
</evidence>
<dbReference type="Proteomes" id="UP000278143">
    <property type="component" value="Unassembled WGS sequence"/>
</dbReference>
<dbReference type="PROSITE" id="PS00557">
    <property type="entry name" value="FMN_HYDROXY_ACID_DH_1"/>
    <property type="match status" value="1"/>
</dbReference>
<dbReference type="FunFam" id="3.20.20.70:FF:000056">
    <property type="entry name" value="hydroxyacid oxidase 2"/>
    <property type="match status" value="1"/>
</dbReference>
<feature type="binding site" evidence="9">
    <location>
        <position position="239"/>
    </location>
    <ligand>
        <name>FMN</name>
        <dbReference type="ChEBI" id="CHEBI:58210"/>
    </ligand>
</feature>
<keyword evidence="2 9" id="KW-0285">Flavoprotein</keyword>
<dbReference type="CDD" id="cd02809">
    <property type="entry name" value="alpha_hydroxyacid_oxid_FMN"/>
    <property type="match status" value="1"/>
</dbReference>
<keyword evidence="3 9" id="KW-0288">FMN</keyword>
<comment type="similarity">
    <text evidence="5">Belongs to the FMN-dependent alpha-hydroxy acid dehydrogenase family.</text>
</comment>
<accession>A0A4P9Z0D1</accession>
<evidence type="ECO:0000313" key="12">
    <source>
        <dbReference type="Proteomes" id="UP000278143"/>
    </source>
</evidence>
<feature type="binding site" evidence="9">
    <location>
        <position position="27"/>
    </location>
    <ligand>
        <name>glyoxylate</name>
        <dbReference type="ChEBI" id="CHEBI:36655"/>
    </ligand>
</feature>
<dbReference type="GO" id="GO:0005737">
    <property type="term" value="C:cytoplasm"/>
    <property type="evidence" value="ECO:0007669"/>
    <property type="project" value="UniProtKB-ARBA"/>
</dbReference>
<feature type="active site" description="Proton acceptor" evidence="8">
    <location>
        <position position="263"/>
    </location>
</feature>
<evidence type="ECO:0000256" key="6">
    <source>
        <dbReference type="ARBA" id="ARBA00073420"/>
    </source>
</evidence>